<organism evidence="13 14">
    <name type="scientific">Actinomadura meyerae</name>
    <dbReference type="NCBI Taxonomy" id="240840"/>
    <lineage>
        <taxon>Bacteria</taxon>
        <taxon>Bacillati</taxon>
        <taxon>Actinomycetota</taxon>
        <taxon>Actinomycetes</taxon>
        <taxon>Streptosporangiales</taxon>
        <taxon>Thermomonosporaceae</taxon>
        <taxon>Actinomadura</taxon>
    </lineage>
</organism>
<evidence type="ECO:0000256" key="10">
    <source>
        <dbReference type="PIRSR" id="PIRSR001480-2"/>
    </source>
</evidence>
<feature type="domain" description="Phosphomannose isomerase type I catalytic" evidence="11">
    <location>
        <begin position="5"/>
        <end position="146"/>
    </location>
</feature>
<protein>
    <recommendedName>
        <fullName evidence="3">mannose-6-phosphate isomerase</fullName>
        <ecNumber evidence="3">5.3.1.8</ecNumber>
    </recommendedName>
    <alternativeName>
        <fullName evidence="7">Phosphohexomutase</fullName>
    </alternativeName>
    <alternativeName>
        <fullName evidence="8">Phosphomannose isomerase</fullName>
    </alternativeName>
</protein>
<dbReference type="GO" id="GO:0004476">
    <property type="term" value="F:mannose-6-phosphate isomerase activity"/>
    <property type="evidence" value="ECO:0007669"/>
    <property type="project" value="UniProtKB-EC"/>
</dbReference>
<gene>
    <name evidence="13" type="ORF">SAMN05443665_100777</name>
</gene>
<dbReference type="GO" id="GO:0005829">
    <property type="term" value="C:cytosol"/>
    <property type="evidence" value="ECO:0007669"/>
    <property type="project" value="TreeGrafter"/>
</dbReference>
<dbReference type="EC" id="5.3.1.8" evidence="3"/>
<dbReference type="InterPro" id="IPR046457">
    <property type="entry name" value="PMI_typeI_cat"/>
</dbReference>
<evidence type="ECO:0000259" key="11">
    <source>
        <dbReference type="Pfam" id="PF20511"/>
    </source>
</evidence>
<keyword evidence="14" id="KW-1185">Reference proteome</keyword>
<comment type="cofactor">
    <cofactor evidence="10">
        <name>Zn(2+)</name>
        <dbReference type="ChEBI" id="CHEBI:29105"/>
    </cofactor>
    <text evidence="10">Binds 1 zinc ion per subunit.</text>
</comment>
<dbReference type="InterPro" id="IPR001250">
    <property type="entry name" value="Man6P_Isoase-1"/>
</dbReference>
<evidence type="ECO:0000256" key="1">
    <source>
        <dbReference type="ARBA" id="ARBA00000757"/>
    </source>
</evidence>
<evidence type="ECO:0000256" key="3">
    <source>
        <dbReference type="ARBA" id="ARBA00011956"/>
    </source>
</evidence>
<dbReference type="PANTHER" id="PTHR10309:SF0">
    <property type="entry name" value="MANNOSE-6-PHOSPHATE ISOMERASE"/>
    <property type="match status" value="1"/>
</dbReference>
<feature type="binding site" evidence="10">
    <location>
        <position position="96"/>
    </location>
    <ligand>
        <name>Zn(2+)</name>
        <dbReference type="ChEBI" id="CHEBI:29105"/>
    </ligand>
</feature>
<feature type="binding site" evidence="10">
    <location>
        <position position="94"/>
    </location>
    <ligand>
        <name>Zn(2+)</name>
        <dbReference type="ChEBI" id="CHEBI:29105"/>
    </ligand>
</feature>
<evidence type="ECO:0000313" key="14">
    <source>
        <dbReference type="Proteomes" id="UP000198318"/>
    </source>
</evidence>
<evidence type="ECO:0000256" key="5">
    <source>
        <dbReference type="ARBA" id="ARBA00022833"/>
    </source>
</evidence>
<accession>A0A239GB33</accession>
<feature type="active site" evidence="9">
    <location>
        <position position="263"/>
    </location>
</feature>
<evidence type="ECO:0000313" key="13">
    <source>
        <dbReference type="EMBL" id="SNS65673.1"/>
    </source>
</evidence>
<dbReference type="PANTHER" id="PTHR10309">
    <property type="entry name" value="MANNOSE-6-PHOSPHATE ISOMERASE"/>
    <property type="match status" value="1"/>
</dbReference>
<dbReference type="GO" id="GO:0009298">
    <property type="term" value="P:GDP-mannose biosynthetic process"/>
    <property type="evidence" value="ECO:0007669"/>
    <property type="project" value="InterPro"/>
</dbReference>
<dbReference type="SUPFAM" id="SSF51182">
    <property type="entry name" value="RmlC-like cupins"/>
    <property type="match status" value="1"/>
</dbReference>
<name>A0A239GB33_9ACTN</name>
<feature type="binding site" evidence="10">
    <location>
        <position position="131"/>
    </location>
    <ligand>
        <name>Zn(2+)</name>
        <dbReference type="ChEBI" id="CHEBI:29105"/>
    </ligand>
</feature>
<evidence type="ECO:0000256" key="8">
    <source>
        <dbReference type="ARBA" id="ARBA00030762"/>
    </source>
</evidence>
<keyword evidence="4 10" id="KW-0479">Metal-binding</keyword>
<evidence type="ECO:0000256" key="9">
    <source>
        <dbReference type="PIRSR" id="PIRSR001480-1"/>
    </source>
</evidence>
<dbReference type="InterPro" id="IPR014710">
    <property type="entry name" value="RmlC-like_jellyroll"/>
</dbReference>
<dbReference type="InterPro" id="IPR011051">
    <property type="entry name" value="RmlC_Cupin_sf"/>
</dbReference>
<evidence type="ECO:0000259" key="12">
    <source>
        <dbReference type="Pfam" id="PF21621"/>
    </source>
</evidence>
<sequence length="374" mass="39441">MVPLPLSTVIRPYDWGSRTALPELLGTEPTGRPQAELWAGAHPAAPSSVDGTPLNVLIERDPARMLGAPSMARFGPTLPYLLKVLAVEKPLSLQVHPTMAQAEAGFAAEEERGIPLDDPARTYKDPFHKPEMVCALTDFHGLCGFREPTATAALLDDLAVPELRPWAGALRTEPPARALRTVLTQMLDASSAPIRKAVEPALTGVYADIARAYPGDPGVLAALLLNHVELKPGEALFLDAGVPHSYLGGLAIEVMANSDNVLRCGLTGKHVDVPELMRVVEFAPSAPARVDPAGELYRAGADEFTLVRHDLADAADLPTGLPQTLLCLEGEATLTTTGTLTLGRGEAAFVPAGAPAVHLTGKGTLYRVLPGIGS</sequence>
<keyword evidence="6 13" id="KW-0413">Isomerase</keyword>
<dbReference type="Gene3D" id="2.60.120.10">
    <property type="entry name" value="Jelly Rolls"/>
    <property type="match status" value="2"/>
</dbReference>
<dbReference type="EMBL" id="FZOR01000007">
    <property type="protein sequence ID" value="SNS65673.1"/>
    <property type="molecule type" value="Genomic_DNA"/>
</dbReference>
<dbReference type="InterPro" id="IPR049071">
    <property type="entry name" value="MPI_cupin_dom"/>
</dbReference>
<dbReference type="PRINTS" id="PR00714">
    <property type="entry name" value="MAN6PISMRASE"/>
</dbReference>
<dbReference type="Proteomes" id="UP000198318">
    <property type="component" value="Unassembled WGS sequence"/>
</dbReference>
<dbReference type="Pfam" id="PF21621">
    <property type="entry name" value="MPI_cupin_dom"/>
    <property type="match status" value="1"/>
</dbReference>
<keyword evidence="5 10" id="KW-0862">Zinc</keyword>
<dbReference type="CDD" id="cd07011">
    <property type="entry name" value="cupin_PMI_type_I_N"/>
    <property type="match status" value="1"/>
</dbReference>
<dbReference type="GO" id="GO:0008270">
    <property type="term" value="F:zinc ion binding"/>
    <property type="evidence" value="ECO:0007669"/>
    <property type="project" value="InterPro"/>
</dbReference>
<evidence type="ECO:0000256" key="2">
    <source>
        <dbReference type="ARBA" id="ARBA00010772"/>
    </source>
</evidence>
<feature type="domain" description="Mannose-6-phosphate isomerase cupin" evidence="12">
    <location>
        <begin position="301"/>
        <end position="369"/>
    </location>
</feature>
<evidence type="ECO:0000256" key="7">
    <source>
        <dbReference type="ARBA" id="ARBA00029741"/>
    </source>
</evidence>
<proteinExistence type="inferred from homology"/>
<dbReference type="InterPro" id="IPR016305">
    <property type="entry name" value="Mannose-6-P_Isomerase"/>
</dbReference>
<evidence type="ECO:0000256" key="4">
    <source>
        <dbReference type="ARBA" id="ARBA00022723"/>
    </source>
</evidence>
<dbReference type="AlphaFoldDB" id="A0A239GB33"/>
<dbReference type="PIRSF" id="PIRSF001480">
    <property type="entry name" value="Mannose-6-phosphate_isomerase"/>
    <property type="match status" value="1"/>
</dbReference>
<comment type="similarity">
    <text evidence="2">Belongs to the mannose-6-phosphate isomerase type 1 family.</text>
</comment>
<dbReference type="GO" id="GO:0005975">
    <property type="term" value="P:carbohydrate metabolic process"/>
    <property type="evidence" value="ECO:0007669"/>
    <property type="project" value="InterPro"/>
</dbReference>
<feature type="binding site" evidence="10">
    <location>
        <position position="244"/>
    </location>
    <ligand>
        <name>Zn(2+)</name>
        <dbReference type="ChEBI" id="CHEBI:29105"/>
    </ligand>
</feature>
<evidence type="ECO:0000256" key="6">
    <source>
        <dbReference type="ARBA" id="ARBA00023235"/>
    </source>
</evidence>
<dbReference type="Pfam" id="PF20511">
    <property type="entry name" value="PMI_typeI_cat"/>
    <property type="match status" value="1"/>
</dbReference>
<comment type="catalytic activity">
    <reaction evidence="1">
        <text>D-mannose 6-phosphate = D-fructose 6-phosphate</text>
        <dbReference type="Rhea" id="RHEA:12356"/>
        <dbReference type="ChEBI" id="CHEBI:58735"/>
        <dbReference type="ChEBI" id="CHEBI:61527"/>
        <dbReference type="EC" id="5.3.1.8"/>
    </reaction>
</comment>
<dbReference type="NCBIfam" id="TIGR00218">
    <property type="entry name" value="manA"/>
    <property type="match status" value="1"/>
</dbReference>
<dbReference type="Gene3D" id="1.10.441.10">
    <property type="entry name" value="Phosphomannose Isomerase, domain 2"/>
    <property type="match status" value="1"/>
</dbReference>
<reference evidence="13 14" key="1">
    <citation type="submission" date="2017-06" db="EMBL/GenBank/DDBJ databases">
        <authorList>
            <person name="Kim H.J."/>
            <person name="Triplett B.A."/>
        </authorList>
    </citation>
    <scope>NUCLEOTIDE SEQUENCE [LARGE SCALE GENOMIC DNA]</scope>
    <source>
        <strain evidence="13 14">DSM 44715</strain>
    </source>
</reference>